<evidence type="ECO:0000259" key="3">
    <source>
        <dbReference type="PROSITE" id="PS50217"/>
    </source>
</evidence>
<dbReference type="PROSITE" id="PS51408">
    <property type="entry name" value="TRANSFERRIN_LIKE_4"/>
    <property type="match status" value="2"/>
</dbReference>
<feature type="domain" description="Transferrin-like" evidence="4">
    <location>
        <begin position="1055"/>
        <end position="1595"/>
    </location>
</feature>
<dbReference type="GO" id="GO:0006826">
    <property type="term" value="P:iron ion transport"/>
    <property type="evidence" value="ECO:0007669"/>
    <property type="project" value="TreeGrafter"/>
</dbReference>
<dbReference type="GO" id="GO:0005769">
    <property type="term" value="C:early endosome"/>
    <property type="evidence" value="ECO:0007669"/>
    <property type="project" value="TreeGrafter"/>
</dbReference>
<comment type="caution">
    <text evidence="5">The sequence shown here is derived from an EMBL/GenBank/DDBJ whole genome shotgun (WGS) entry which is preliminary data.</text>
</comment>
<proteinExistence type="predicted"/>
<dbReference type="Proteomes" id="UP001249851">
    <property type="component" value="Unassembled WGS sequence"/>
</dbReference>
<gene>
    <name evidence="5" type="ORF">P5673_022972</name>
</gene>
<dbReference type="SUPFAM" id="SSF53850">
    <property type="entry name" value="Periplasmic binding protein-like II"/>
    <property type="match status" value="2"/>
</dbReference>
<feature type="domain" description="Transferrin-like" evidence="4">
    <location>
        <begin position="685"/>
        <end position="1026"/>
    </location>
</feature>
<accession>A0AAD9Q5U5</accession>
<dbReference type="GO" id="GO:0003700">
    <property type="term" value="F:DNA-binding transcription factor activity"/>
    <property type="evidence" value="ECO:0007669"/>
    <property type="project" value="InterPro"/>
</dbReference>
<dbReference type="PANTHER" id="PTHR11485">
    <property type="entry name" value="TRANSFERRIN"/>
    <property type="match status" value="1"/>
</dbReference>
<dbReference type="SMART" id="SM00338">
    <property type="entry name" value="BRLZ"/>
    <property type="match status" value="1"/>
</dbReference>
<feature type="region of interest" description="Disordered" evidence="2">
    <location>
        <begin position="428"/>
        <end position="452"/>
    </location>
</feature>
<organism evidence="5 6">
    <name type="scientific">Acropora cervicornis</name>
    <name type="common">Staghorn coral</name>
    <dbReference type="NCBI Taxonomy" id="6130"/>
    <lineage>
        <taxon>Eukaryota</taxon>
        <taxon>Metazoa</taxon>
        <taxon>Cnidaria</taxon>
        <taxon>Anthozoa</taxon>
        <taxon>Hexacorallia</taxon>
        <taxon>Scleractinia</taxon>
        <taxon>Astrocoeniina</taxon>
        <taxon>Acroporidae</taxon>
        <taxon>Acropora</taxon>
    </lineage>
</organism>
<evidence type="ECO:0000313" key="5">
    <source>
        <dbReference type="EMBL" id="KAK2555342.1"/>
    </source>
</evidence>
<dbReference type="SUPFAM" id="SSF57959">
    <property type="entry name" value="Leucine zipper domain"/>
    <property type="match status" value="1"/>
</dbReference>
<dbReference type="GO" id="GO:0055037">
    <property type="term" value="C:recycling endosome"/>
    <property type="evidence" value="ECO:0007669"/>
    <property type="project" value="TreeGrafter"/>
</dbReference>
<dbReference type="InterPro" id="IPR004827">
    <property type="entry name" value="bZIP"/>
</dbReference>
<keyword evidence="1" id="KW-0175">Coiled coil</keyword>
<feature type="region of interest" description="Disordered" evidence="2">
    <location>
        <begin position="1892"/>
        <end position="1915"/>
    </location>
</feature>
<feature type="coiled-coil region" evidence="1">
    <location>
        <begin position="257"/>
        <end position="305"/>
    </location>
</feature>
<dbReference type="GO" id="GO:0005886">
    <property type="term" value="C:plasma membrane"/>
    <property type="evidence" value="ECO:0007669"/>
    <property type="project" value="TreeGrafter"/>
</dbReference>
<dbReference type="Pfam" id="PF00405">
    <property type="entry name" value="Transferrin"/>
    <property type="match status" value="3"/>
</dbReference>
<dbReference type="PROSITE" id="PS50217">
    <property type="entry name" value="BZIP"/>
    <property type="match status" value="1"/>
</dbReference>
<dbReference type="SMART" id="SM00094">
    <property type="entry name" value="TR_FER"/>
    <property type="match status" value="1"/>
</dbReference>
<dbReference type="PANTHER" id="PTHR11485:SF29">
    <property type="entry name" value="TRANSFERRIN 2"/>
    <property type="match status" value="1"/>
</dbReference>
<dbReference type="Gene3D" id="3.40.190.10">
    <property type="entry name" value="Periplasmic binding protein-like II"/>
    <property type="match status" value="4"/>
</dbReference>
<dbReference type="InterPro" id="IPR001156">
    <property type="entry name" value="Transferrin-like_dom"/>
</dbReference>
<sequence length="1915" mass="217951">MMSQTELLAWSEPDTKFFADNLLGVEDWGDSITEGKFNPDELLWENKDQGLEFESKDDHFNEFLCSLGTYPPSPMLEDVNFTSSVCIKEEPLSPSTSNSSFTSLPSSPENQFLLNGDTSPVHHCSVDFDLPQGNLTSLPTNIKSEAVLTPSCSVKKEQVPSVQSCSINGNVKPIKPMQGPSIPVSIQKSPVSIPVYIPCTGSVPANSVVSVVVGNKVNPAVPKTILVNGSSSAEVDAKLFKRQQRMIKNRESACLSRKKKKEYMQSLENKVKEISNLNDSLRAQNECLKRRINDLEVENTLLRSRNPELTSTIKKSTCVLAVVLFIALNIGPFSNLKEQWKVNRGVLLPDSVVHHGRALLNYQGGDERSDIDKPLVFGTVNQRHDRQSVTKETDISMPSTLRKKTLPFKGRNSQRKDLMVVKNKWDFLGDSKHNPRNSKRKGKKSKSRRKFERKQINNSTLDEQYYCPSWFNKTEVNRHKFSRKHNSASVNAVQLFQSADTIKSFEEEINRKSDTLYVVSFRRDHLVLPATEFNSTQRPKMSFMIMAAPNRTEWQHDGRRKTDTVTMMQIDCQVMDTKLVNIKRSSIPSQQSDSPYFSKASFTAPNSNTFVKPAKEMGEKKVDIRSHPSNPCNMTASIVLLFAAAVVLAHAGSPDHHAGHNHGFPVNADRIDGLSKEQMGDMLSVRWCVTDSCELKKCKRMATEFNYMVSPRLHWSCVMEKSEEGCMEAIKNGEADVMMAEGDEIYKASKVYHLMPIMAEKFKGPRQNHYSIALVKNSTDKINSFKDMSQKRSCHSGMDSMASFKTPMCSLIQEGIVPKTGNIFESAAEFFKESCVPGVLHANFNPNMTTPDSLCKLCQGPKDEFDFCKTLSDKEPYYSFTGALKCLQENHGDVGFFHTIDVMGSLHTLSQKFQLVCRKGRVPLNWKNIIKPDCHLAKEHPQVLMVSEGKSKDWINNCTRALENASLTLSSSGADNRFSLFDSSPYCAKKVTEADTSEETKWNVRNWMKNSHLIFKDYSNALETIAEDKRSPLGFLEDTTQIWKSCAQLKPKPRAFICVAGDEEMQKCKVTIDLFQGMTEVRQKFSWGCMKVSSKKECMDLISSNTADIVDLNAMDMFLAGNDYNLAPFIGRNYRGKDPWTKSITIGVIRKELRRNLTRDTSGWKLCGGSIQNINGFLHPIGWLLANGTIKRSTTLLKSIIDHFGKSCVPGMKSLDLLKHPLLSRILDWDSLLEKISWEGWYETPLWMKWQKKQTGVANDYQCLHDIYNFESPQFRRIMEIVMSAEPETITNAQLALKIQGLQEKIRHEFHWDNYDGLQDFYGSKQKFGWDMTSWLWEKPVDMTKLEWQLFMSWAEKVWDQKEDWENYMKKWPENAEDLFKKWIDEDYAEYLSHHKPLHKDVFIRFTLLSDRYHWLLQQWKKLQWSNKDIKSFREKLCDACVGKGKNKCALNDSEPYYGNLGSLQCLKQGQGDVAFMDWYAFEDALPRTGLKKEDFLLLCPDGNHVQASKIGAVKECNFGKVPSNALATCNIHDKVWRWKFAKALHYVKERSLRKFQDSIFGAKAKDLSHIPFANQTYPVWLGSNFLHAMEGIMQPTGEEPAMHEELHPTTLTKFVIEKRYLDDPFDLPSCDECEIGDINCKKNCWASGPSVGGKTESKKGRKRVIYKIGKLGGHMMIPQVLPKKSLLGMMMKKSNKPEIKLWKPEGLKIHSVVHDCACKHSMAHAGHPEMRSPIVGVKDAEKHRMEMPGMIDHDKFTSPMMNGIHPMTLMMHKMSSGSTKNWMETGPIMRSPKTLRSEFYSKVIFAKNGTCNTIVRELRCFGEKRNIRMWVGRVSKTLITVPMCPFPTDMKKTTAQFTCNTGVSFIGPIYLPVRCSYAPCKSGFSNADRTMKEDSGQDYHHNRLPSYTHDTNNN</sequence>
<evidence type="ECO:0000259" key="4">
    <source>
        <dbReference type="PROSITE" id="PS51408"/>
    </source>
</evidence>
<feature type="compositionally biased region" description="Basic and acidic residues" evidence="2">
    <location>
        <begin position="1892"/>
        <end position="1902"/>
    </location>
</feature>
<dbReference type="CDD" id="cd13529">
    <property type="entry name" value="PBP2_transferrin"/>
    <property type="match status" value="1"/>
</dbReference>
<feature type="domain" description="BZIP" evidence="3">
    <location>
        <begin position="241"/>
        <end position="302"/>
    </location>
</feature>
<evidence type="ECO:0000256" key="2">
    <source>
        <dbReference type="SAM" id="MobiDB-lite"/>
    </source>
</evidence>
<evidence type="ECO:0000313" key="6">
    <source>
        <dbReference type="Proteomes" id="UP001249851"/>
    </source>
</evidence>
<keyword evidence="6" id="KW-1185">Reference proteome</keyword>
<dbReference type="PRINTS" id="PR00422">
    <property type="entry name" value="TRANSFERRIN"/>
</dbReference>
<reference evidence="5" key="2">
    <citation type="journal article" date="2023" name="Science">
        <title>Genomic signatures of disease resistance in endangered staghorn corals.</title>
        <authorList>
            <person name="Vollmer S.V."/>
            <person name="Selwyn J.D."/>
            <person name="Despard B.A."/>
            <person name="Roesel C.L."/>
        </authorList>
    </citation>
    <scope>NUCLEOTIDE SEQUENCE</scope>
    <source>
        <strain evidence="5">K2</strain>
    </source>
</reference>
<feature type="compositionally biased region" description="Basic residues" evidence="2">
    <location>
        <begin position="434"/>
        <end position="452"/>
    </location>
</feature>
<protein>
    <submittedName>
        <fullName evidence="5">Major yolk protein</fullName>
    </submittedName>
</protein>
<dbReference type="Pfam" id="PF00170">
    <property type="entry name" value="bZIP_1"/>
    <property type="match status" value="1"/>
</dbReference>
<dbReference type="GO" id="GO:0005615">
    <property type="term" value="C:extracellular space"/>
    <property type="evidence" value="ECO:0007669"/>
    <property type="project" value="TreeGrafter"/>
</dbReference>
<dbReference type="InterPro" id="IPR046347">
    <property type="entry name" value="bZIP_sf"/>
</dbReference>
<reference evidence="5" key="1">
    <citation type="journal article" date="2023" name="G3 (Bethesda)">
        <title>Whole genome assembly and annotation of the endangered Caribbean coral Acropora cervicornis.</title>
        <authorList>
            <person name="Selwyn J.D."/>
            <person name="Vollmer S.V."/>
        </authorList>
    </citation>
    <scope>NUCLEOTIDE SEQUENCE</scope>
    <source>
        <strain evidence="5">K2</strain>
    </source>
</reference>
<evidence type="ECO:0000256" key="1">
    <source>
        <dbReference type="SAM" id="Coils"/>
    </source>
</evidence>
<dbReference type="Gene3D" id="1.20.5.170">
    <property type="match status" value="1"/>
</dbReference>
<name>A0AAD9Q5U5_ACRCE</name>
<dbReference type="CDD" id="cd14700">
    <property type="entry name" value="bZIP_ATF6"/>
    <property type="match status" value="1"/>
</dbReference>
<dbReference type="EMBL" id="JARQWQ010000063">
    <property type="protein sequence ID" value="KAK2555342.1"/>
    <property type="molecule type" value="Genomic_DNA"/>
</dbReference>